<protein>
    <recommendedName>
        <fullName evidence="2">DUF5666 domain-containing protein</fullName>
    </recommendedName>
</protein>
<gene>
    <name evidence="3" type="ORF">MNBD_GAMMA22-338</name>
</gene>
<evidence type="ECO:0000259" key="2">
    <source>
        <dbReference type="Pfam" id="PF18914"/>
    </source>
</evidence>
<proteinExistence type="predicted"/>
<feature type="region of interest" description="Disordered" evidence="1">
    <location>
        <begin position="366"/>
        <end position="428"/>
    </location>
</feature>
<dbReference type="InterPro" id="IPR043724">
    <property type="entry name" value="DUF5666"/>
</dbReference>
<feature type="region of interest" description="Disordered" evidence="1">
    <location>
        <begin position="36"/>
        <end position="55"/>
    </location>
</feature>
<organism evidence="3">
    <name type="scientific">hydrothermal vent metagenome</name>
    <dbReference type="NCBI Taxonomy" id="652676"/>
    <lineage>
        <taxon>unclassified sequences</taxon>
        <taxon>metagenomes</taxon>
        <taxon>ecological metagenomes</taxon>
    </lineage>
</organism>
<feature type="compositionally biased region" description="Gly residues" evidence="1">
    <location>
        <begin position="45"/>
        <end position="55"/>
    </location>
</feature>
<sequence>MMRTPSVLILLLLSFILSCSTPTQYSGNGVGGTGNIARGGDDESGIGGTGNPIPNGVGGTGKQLASGGGLGGTGQIAKASGLGGTGIIGEVTGFGSIFVNGIEVEFNNQSEIQSDNTVNNNVQPEIGNIVEILAHRVGDETFAKKMNIRHEVVGPVSAVNIKQRRFSIIGQIIKLNNPKLRLPKVGQMIAVSGMRDHRGIIFASHINQTNSKSIWLIDQIARSRANTLKLGRSTVYTDQASNYSVGDIIRVRASYQNGKLVADEIYSNKAFGNQVQHMVLQGFIRRGNRNNYQIGNIQFSTRSARTRQILKKNRGRWTRVEVSRNQIGLWEVEQFIGNRTLIRGSARPNSAAIDAQRLYQQDINTRSTARQRFNKSKDAPQISYPSGTSGTTTPSPSTMMPNMPIPDSGDSNDEQNSSPFQMRPFGRN</sequence>
<dbReference type="EMBL" id="UOFS01000012">
    <property type="protein sequence ID" value="VAW92407.1"/>
    <property type="molecule type" value="Genomic_DNA"/>
</dbReference>
<feature type="compositionally biased region" description="Low complexity" evidence="1">
    <location>
        <begin position="383"/>
        <end position="402"/>
    </location>
</feature>
<accession>A0A3B0ZYF4</accession>
<reference evidence="3" key="1">
    <citation type="submission" date="2018-06" db="EMBL/GenBank/DDBJ databases">
        <authorList>
            <person name="Zhirakovskaya E."/>
        </authorList>
    </citation>
    <scope>NUCLEOTIDE SEQUENCE</scope>
</reference>
<feature type="domain" description="DUF5666" evidence="2">
    <location>
        <begin position="228"/>
        <end position="265"/>
    </location>
</feature>
<dbReference type="Pfam" id="PF18914">
    <property type="entry name" value="DUF5666"/>
    <property type="match status" value="1"/>
</dbReference>
<evidence type="ECO:0000256" key="1">
    <source>
        <dbReference type="SAM" id="MobiDB-lite"/>
    </source>
</evidence>
<evidence type="ECO:0000313" key="3">
    <source>
        <dbReference type="EMBL" id="VAW92407.1"/>
    </source>
</evidence>
<dbReference type="AlphaFoldDB" id="A0A3B0ZYF4"/>
<dbReference type="PROSITE" id="PS51257">
    <property type="entry name" value="PROKAR_LIPOPROTEIN"/>
    <property type="match status" value="1"/>
</dbReference>
<name>A0A3B0ZYF4_9ZZZZ</name>